<proteinExistence type="predicted"/>
<dbReference type="AlphaFoldDB" id="A0A392VQU4"/>
<feature type="non-terminal residue" evidence="1">
    <location>
        <position position="50"/>
    </location>
</feature>
<evidence type="ECO:0000313" key="2">
    <source>
        <dbReference type="Proteomes" id="UP000265520"/>
    </source>
</evidence>
<name>A0A392VQU4_9FABA</name>
<accession>A0A392VQU4</accession>
<keyword evidence="2" id="KW-1185">Reference proteome</keyword>
<dbReference type="Proteomes" id="UP000265520">
    <property type="component" value="Unassembled WGS sequence"/>
</dbReference>
<reference evidence="1 2" key="1">
    <citation type="journal article" date="2018" name="Front. Plant Sci.">
        <title>Red Clover (Trifolium pratense) and Zigzag Clover (T. medium) - A Picture of Genomic Similarities and Differences.</title>
        <authorList>
            <person name="Dluhosova J."/>
            <person name="Istvanek J."/>
            <person name="Nedelnik J."/>
            <person name="Repkova J."/>
        </authorList>
    </citation>
    <scope>NUCLEOTIDE SEQUENCE [LARGE SCALE GENOMIC DNA]</scope>
    <source>
        <strain evidence="2">cv. 10/8</strain>
        <tissue evidence="1">Leaf</tissue>
    </source>
</reference>
<sequence>MTARHDDLHLVQAALEVADQSLGPSLGCWCHVGNLQVRAAPRCSVAPVSP</sequence>
<protein>
    <submittedName>
        <fullName evidence="1">Uncharacterized protein</fullName>
    </submittedName>
</protein>
<dbReference type="EMBL" id="LXQA011227865">
    <property type="protein sequence ID" value="MCI89789.1"/>
    <property type="molecule type" value="Genomic_DNA"/>
</dbReference>
<organism evidence="1 2">
    <name type="scientific">Trifolium medium</name>
    <dbReference type="NCBI Taxonomy" id="97028"/>
    <lineage>
        <taxon>Eukaryota</taxon>
        <taxon>Viridiplantae</taxon>
        <taxon>Streptophyta</taxon>
        <taxon>Embryophyta</taxon>
        <taxon>Tracheophyta</taxon>
        <taxon>Spermatophyta</taxon>
        <taxon>Magnoliopsida</taxon>
        <taxon>eudicotyledons</taxon>
        <taxon>Gunneridae</taxon>
        <taxon>Pentapetalae</taxon>
        <taxon>rosids</taxon>
        <taxon>fabids</taxon>
        <taxon>Fabales</taxon>
        <taxon>Fabaceae</taxon>
        <taxon>Papilionoideae</taxon>
        <taxon>50 kb inversion clade</taxon>
        <taxon>NPAAA clade</taxon>
        <taxon>Hologalegina</taxon>
        <taxon>IRL clade</taxon>
        <taxon>Trifolieae</taxon>
        <taxon>Trifolium</taxon>
    </lineage>
</organism>
<evidence type="ECO:0000313" key="1">
    <source>
        <dbReference type="EMBL" id="MCI89789.1"/>
    </source>
</evidence>
<comment type="caution">
    <text evidence="1">The sequence shown here is derived from an EMBL/GenBank/DDBJ whole genome shotgun (WGS) entry which is preliminary data.</text>
</comment>